<dbReference type="SUPFAM" id="SSF48613">
    <property type="entry name" value="Heme oxygenase-like"/>
    <property type="match status" value="1"/>
</dbReference>
<dbReference type="OrthoDB" id="114943at2"/>
<dbReference type="GO" id="GO:0006788">
    <property type="term" value="P:heme oxidation"/>
    <property type="evidence" value="ECO:0007669"/>
    <property type="project" value="InterPro"/>
</dbReference>
<organism evidence="1 2">
    <name type="scientific">Pseudacidovorax intermedius</name>
    <dbReference type="NCBI Taxonomy" id="433924"/>
    <lineage>
        <taxon>Bacteria</taxon>
        <taxon>Pseudomonadati</taxon>
        <taxon>Pseudomonadota</taxon>
        <taxon>Betaproteobacteria</taxon>
        <taxon>Burkholderiales</taxon>
        <taxon>Comamonadaceae</taxon>
        <taxon>Pseudacidovorax</taxon>
    </lineage>
</organism>
<dbReference type="CDD" id="cd19166">
    <property type="entry name" value="HemeO-bac"/>
    <property type="match status" value="1"/>
</dbReference>
<comment type="caution">
    <text evidence="1">The sequence shown here is derived from an EMBL/GenBank/DDBJ whole genome shotgun (WGS) entry which is preliminary data.</text>
</comment>
<dbReference type="RefSeq" id="WP_058643992.1">
    <property type="nucleotide sequence ID" value="NZ_LDSL01000152.1"/>
</dbReference>
<dbReference type="GO" id="GO:0004392">
    <property type="term" value="F:heme oxygenase (decyclizing) activity"/>
    <property type="evidence" value="ECO:0007669"/>
    <property type="project" value="InterPro"/>
</dbReference>
<name>A0A147GN49_9BURK</name>
<gene>
    <name evidence="1" type="ORF">NS331_21555</name>
</gene>
<evidence type="ECO:0000313" key="1">
    <source>
        <dbReference type="EMBL" id="KTT15135.1"/>
    </source>
</evidence>
<sequence>MTEHATAPTSSPDAGTDPLARLRAATAQLHAELDAGLPLARDRAGPRDYQQHLALLRTWVGLLRDGGARLALLDEEAVALDAELAECERVTGRRAPVVAMPAAAQPALQADGADWGLAYVLQGSRLGGQVLYKRLAQAMAPLRLGYLQGAGGATGARWKAFVAQLKTELADQPARTEAAVQAARQAFELLLACHRAMDGGTVAPARH</sequence>
<dbReference type="Pfam" id="PF01126">
    <property type="entry name" value="Heme_oxygenase"/>
    <property type="match status" value="1"/>
</dbReference>
<protein>
    <recommendedName>
        <fullName evidence="3">Heme oxygenase</fullName>
    </recommendedName>
</protein>
<keyword evidence="2" id="KW-1185">Reference proteome</keyword>
<evidence type="ECO:0000313" key="2">
    <source>
        <dbReference type="Proteomes" id="UP000072741"/>
    </source>
</evidence>
<dbReference type="Proteomes" id="UP000072741">
    <property type="component" value="Unassembled WGS sequence"/>
</dbReference>
<dbReference type="AlphaFoldDB" id="A0A147GN49"/>
<accession>A0A147GN49</accession>
<dbReference type="InterPro" id="IPR016053">
    <property type="entry name" value="Haem_Oase-like"/>
</dbReference>
<reference evidence="1 2" key="1">
    <citation type="journal article" date="2016" name="Front. Microbiol.">
        <title>Genomic Resource of Rice Seed Associated Bacteria.</title>
        <authorList>
            <person name="Midha S."/>
            <person name="Bansal K."/>
            <person name="Sharma S."/>
            <person name="Kumar N."/>
            <person name="Patil P.P."/>
            <person name="Chaudhry V."/>
            <person name="Patil P.B."/>
        </authorList>
    </citation>
    <scope>NUCLEOTIDE SEQUENCE [LARGE SCALE GENOMIC DNA]</scope>
    <source>
        <strain evidence="1 2">NS331</strain>
    </source>
</reference>
<proteinExistence type="predicted"/>
<evidence type="ECO:0008006" key="3">
    <source>
        <dbReference type="Google" id="ProtNLM"/>
    </source>
</evidence>
<dbReference type="Gene3D" id="1.20.910.10">
    <property type="entry name" value="Heme oxygenase-like"/>
    <property type="match status" value="1"/>
</dbReference>
<dbReference type="EMBL" id="LDSL01000152">
    <property type="protein sequence ID" value="KTT15135.1"/>
    <property type="molecule type" value="Genomic_DNA"/>
</dbReference>
<dbReference type="InterPro" id="IPR016084">
    <property type="entry name" value="Haem_Oase-like_multi-hlx"/>
</dbReference>